<dbReference type="GO" id="GO:0042744">
    <property type="term" value="P:hydrogen peroxide catabolic process"/>
    <property type="evidence" value="ECO:0007669"/>
    <property type="project" value="UniProtKB-KW"/>
</dbReference>
<organism evidence="19 20">
    <name type="scientific">Spirodela intermedia</name>
    <name type="common">Intermediate duckweed</name>
    <dbReference type="NCBI Taxonomy" id="51605"/>
    <lineage>
        <taxon>Eukaryota</taxon>
        <taxon>Viridiplantae</taxon>
        <taxon>Streptophyta</taxon>
        <taxon>Embryophyta</taxon>
        <taxon>Tracheophyta</taxon>
        <taxon>Spermatophyta</taxon>
        <taxon>Magnoliopsida</taxon>
        <taxon>Liliopsida</taxon>
        <taxon>Araceae</taxon>
        <taxon>Lemnoideae</taxon>
        <taxon>Spirodela</taxon>
    </lineage>
</organism>
<dbReference type="FunFam" id="1.10.420.10:FF:000001">
    <property type="entry name" value="Peroxidase"/>
    <property type="match status" value="1"/>
</dbReference>
<dbReference type="Proteomes" id="UP000663760">
    <property type="component" value="Chromosome 2"/>
</dbReference>
<evidence type="ECO:0000256" key="3">
    <source>
        <dbReference type="ARBA" id="ARBA00022559"/>
    </source>
</evidence>
<comment type="similarity">
    <text evidence="2">Belongs to the peroxidase family. Ascorbate peroxidase subfamily.</text>
</comment>
<feature type="binding site" evidence="14">
    <location>
        <position position="69"/>
    </location>
    <ligand>
        <name>Ca(2+)</name>
        <dbReference type="ChEBI" id="CHEBI:29108"/>
        <label>1</label>
    </ligand>
</feature>
<evidence type="ECO:0000256" key="15">
    <source>
        <dbReference type="PIRSR" id="PIRSR600823-4"/>
    </source>
</evidence>
<feature type="binding site" evidence="14">
    <location>
        <position position="196"/>
    </location>
    <ligand>
        <name>Ca(2+)</name>
        <dbReference type="ChEBI" id="CHEBI:29108"/>
        <label>2</label>
    </ligand>
</feature>
<keyword evidence="8 14" id="KW-0408">Iron</keyword>
<dbReference type="GO" id="GO:0006979">
    <property type="term" value="P:response to oxidative stress"/>
    <property type="evidence" value="ECO:0007669"/>
    <property type="project" value="UniProtKB-UniRule"/>
</dbReference>
<keyword evidence="17" id="KW-0964">Secreted</keyword>
<keyword evidence="10" id="KW-0325">Glycoprotein</keyword>
<dbReference type="PANTHER" id="PTHR31235">
    <property type="entry name" value="PEROXIDASE 25-RELATED"/>
    <property type="match status" value="1"/>
</dbReference>
<dbReference type="InterPro" id="IPR033905">
    <property type="entry name" value="Secretory_peroxidase"/>
</dbReference>
<proteinExistence type="inferred from homology"/>
<dbReference type="Gene3D" id="1.10.420.10">
    <property type="entry name" value="Peroxidase, domain 2"/>
    <property type="match status" value="1"/>
</dbReference>
<feature type="binding site" description="axial binding residue" evidence="14">
    <location>
        <position position="195"/>
    </location>
    <ligand>
        <name>heme b</name>
        <dbReference type="ChEBI" id="CHEBI:60344"/>
    </ligand>
    <ligandPart>
        <name>Fe</name>
        <dbReference type="ChEBI" id="CHEBI:18248"/>
    </ligandPart>
</feature>
<dbReference type="AlphaFoldDB" id="A0A7I8K3Q4"/>
<evidence type="ECO:0000256" key="14">
    <source>
        <dbReference type="PIRSR" id="PIRSR600823-3"/>
    </source>
</evidence>
<evidence type="ECO:0000256" key="6">
    <source>
        <dbReference type="ARBA" id="ARBA00022837"/>
    </source>
</evidence>
<dbReference type="InterPro" id="IPR019793">
    <property type="entry name" value="Peroxidases_heam-ligand_BS"/>
</dbReference>
<dbReference type="PRINTS" id="PR00461">
    <property type="entry name" value="PLPEROXIDASE"/>
</dbReference>
<evidence type="ECO:0000256" key="17">
    <source>
        <dbReference type="RuleBase" id="RU362060"/>
    </source>
</evidence>
<dbReference type="PRINTS" id="PR00458">
    <property type="entry name" value="PEROXIDASE"/>
</dbReference>
<keyword evidence="17" id="KW-0732">Signal</keyword>
<feature type="binding site" evidence="14">
    <location>
        <position position="248"/>
    </location>
    <ligand>
        <name>Ca(2+)</name>
        <dbReference type="ChEBI" id="CHEBI:29108"/>
        <label>2</label>
    </ligand>
</feature>
<dbReference type="GO" id="GO:0046872">
    <property type="term" value="F:metal ion binding"/>
    <property type="evidence" value="ECO:0007669"/>
    <property type="project" value="UniProtKB-UniRule"/>
</dbReference>
<feature type="disulfide bond" evidence="16">
    <location>
        <begin position="123"/>
        <end position="324"/>
    </location>
</feature>
<evidence type="ECO:0000256" key="13">
    <source>
        <dbReference type="PIRSR" id="PIRSR600823-1"/>
    </source>
</evidence>
<feature type="binding site" evidence="14">
    <location>
        <position position="74"/>
    </location>
    <ligand>
        <name>Ca(2+)</name>
        <dbReference type="ChEBI" id="CHEBI:29108"/>
        <label>1</label>
    </ligand>
</feature>
<dbReference type="OrthoDB" id="2113341at2759"/>
<dbReference type="Pfam" id="PF00141">
    <property type="entry name" value="peroxidase"/>
    <property type="match status" value="1"/>
</dbReference>
<evidence type="ECO:0000313" key="19">
    <source>
        <dbReference type="EMBL" id="CAA7391566.1"/>
    </source>
</evidence>
<evidence type="ECO:0000256" key="8">
    <source>
        <dbReference type="ARBA" id="ARBA00023004"/>
    </source>
</evidence>
<dbReference type="Gene3D" id="1.10.520.10">
    <property type="match status" value="1"/>
</dbReference>
<evidence type="ECO:0000256" key="9">
    <source>
        <dbReference type="ARBA" id="ARBA00023157"/>
    </source>
</evidence>
<dbReference type="GO" id="GO:0020037">
    <property type="term" value="F:heme binding"/>
    <property type="evidence" value="ECO:0007669"/>
    <property type="project" value="UniProtKB-UniRule"/>
</dbReference>
<protein>
    <recommendedName>
        <fullName evidence="17">Peroxidase</fullName>
        <ecNumber evidence="17">1.11.1.7</ecNumber>
    </recommendedName>
</protein>
<dbReference type="InterPro" id="IPR002016">
    <property type="entry name" value="Haem_peroxidase"/>
</dbReference>
<comment type="subcellular location">
    <subcellularLocation>
        <location evidence="17">Secreted</location>
    </subcellularLocation>
</comment>
<keyword evidence="20" id="KW-1185">Reference proteome</keyword>
<dbReference type="CDD" id="cd00693">
    <property type="entry name" value="secretory_peroxidase"/>
    <property type="match status" value="1"/>
</dbReference>
<evidence type="ECO:0000256" key="10">
    <source>
        <dbReference type="ARBA" id="ARBA00023180"/>
    </source>
</evidence>
<dbReference type="EC" id="1.11.1.7" evidence="17"/>
<evidence type="ECO:0000256" key="16">
    <source>
        <dbReference type="PIRSR" id="PIRSR600823-5"/>
    </source>
</evidence>
<sequence>MGSRIRGEIMFLALVLGMYLSATAEATLRVGYYEKTCPHAEFIVKKVITKAVKKDSGLPADFIRMHFHDCFVRGCDGSILINSTSNNVAEKDSPINNPSLEGFDIIDEAKAKLEKKCKGVVSCADIIAFAARDSVELSGGFAYEVPSGRRDGRISRSSETFGNLAPPTFNLSQLTQNFASKGLNLDDLVTLSGAHTIGKSHCTSIDSRLHNFSSTATTDPSLDPAYAKKLKKKCPKGSTDPNLTVPMDPPSPQVFDSSYYKNILVHKGLFHSDQSLLSSSKTANLVKQNAANEYLFKKRFAEAMVKMGNIEVLTGKKGEIRLNCGVIN</sequence>
<keyword evidence="7 17" id="KW-0560">Oxidoreductase</keyword>
<comment type="function">
    <text evidence="17">Removal of H(2)O(2), oxidation of toxic reductants, biosynthesis and degradation of lignin, suberization, auxin catabolism, response to environmental stresses such as wounding, pathogen attack and oxidative stress.</text>
</comment>
<dbReference type="EMBL" id="LR746265">
    <property type="protein sequence ID" value="CAA7391566.1"/>
    <property type="molecule type" value="Genomic_DNA"/>
</dbReference>
<feature type="binding site" evidence="14">
    <location>
        <position position="72"/>
    </location>
    <ligand>
        <name>Ca(2+)</name>
        <dbReference type="ChEBI" id="CHEBI:29108"/>
        <label>1</label>
    </ligand>
</feature>
<dbReference type="GO" id="GO:0140825">
    <property type="term" value="F:lactoperoxidase activity"/>
    <property type="evidence" value="ECO:0007669"/>
    <property type="project" value="UniProtKB-EC"/>
</dbReference>
<keyword evidence="3 17" id="KW-0575">Peroxidase</keyword>
<feature type="domain" description="Plant heme peroxidase family profile" evidence="18">
    <location>
        <begin position="27"/>
        <end position="328"/>
    </location>
</feature>
<accession>A0A7I8K3Q4</accession>
<dbReference type="InterPro" id="IPR010255">
    <property type="entry name" value="Haem_peroxidase_sf"/>
</dbReference>
<feature type="signal peptide" evidence="17">
    <location>
        <begin position="1"/>
        <end position="26"/>
    </location>
</feature>
<keyword evidence="6 14" id="KW-0106">Calcium</keyword>
<feature type="disulfide bond" evidence="16">
    <location>
        <begin position="37"/>
        <end position="117"/>
    </location>
</feature>
<reference evidence="19" key="1">
    <citation type="submission" date="2020-02" db="EMBL/GenBank/DDBJ databases">
        <authorList>
            <person name="Scholz U."/>
            <person name="Mascher M."/>
            <person name="Fiebig A."/>
        </authorList>
    </citation>
    <scope>NUCLEOTIDE SEQUENCE</scope>
</reference>
<dbReference type="InterPro" id="IPR000823">
    <property type="entry name" value="Peroxidase_pln"/>
</dbReference>
<feature type="binding site" evidence="14">
    <location>
        <position position="78"/>
    </location>
    <ligand>
        <name>Ca(2+)</name>
        <dbReference type="ChEBI" id="CHEBI:29108"/>
        <label>1</label>
    </ligand>
</feature>
<feature type="disulfide bond" evidence="16">
    <location>
        <begin position="70"/>
        <end position="75"/>
    </location>
</feature>
<evidence type="ECO:0000256" key="2">
    <source>
        <dbReference type="ARBA" id="ARBA00006873"/>
    </source>
</evidence>
<feature type="chain" id="PRO_5029935787" description="Peroxidase" evidence="17">
    <location>
        <begin position="27"/>
        <end position="328"/>
    </location>
</feature>
<keyword evidence="5 14" id="KW-0479">Metal-binding</keyword>
<dbReference type="PROSITE" id="PS00435">
    <property type="entry name" value="PEROXIDASE_1"/>
    <property type="match status" value="1"/>
</dbReference>
<evidence type="ECO:0000256" key="5">
    <source>
        <dbReference type="ARBA" id="ARBA00022723"/>
    </source>
</evidence>
<evidence type="ECO:0000256" key="7">
    <source>
        <dbReference type="ARBA" id="ARBA00023002"/>
    </source>
</evidence>
<keyword evidence="4 17" id="KW-0349">Heme</keyword>
<feature type="site" description="Transition state stabilizer" evidence="15">
    <location>
        <position position="64"/>
    </location>
</feature>
<feature type="binding site" evidence="14">
    <location>
        <position position="256"/>
    </location>
    <ligand>
        <name>Ca(2+)</name>
        <dbReference type="ChEBI" id="CHEBI:29108"/>
        <label>2</label>
    </ligand>
</feature>
<feature type="binding site" evidence="14">
    <location>
        <position position="76"/>
    </location>
    <ligand>
        <name>Ca(2+)</name>
        <dbReference type="ChEBI" id="CHEBI:29108"/>
        <label>1</label>
    </ligand>
</feature>
<comment type="catalytic activity">
    <reaction evidence="1 17">
        <text>2 a phenolic donor + H2O2 = 2 a phenolic radical donor + 2 H2O</text>
        <dbReference type="Rhea" id="RHEA:56136"/>
        <dbReference type="ChEBI" id="CHEBI:15377"/>
        <dbReference type="ChEBI" id="CHEBI:16240"/>
        <dbReference type="ChEBI" id="CHEBI:139520"/>
        <dbReference type="ChEBI" id="CHEBI:139521"/>
        <dbReference type="EC" id="1.11.1.7"/>
    </reaction>
</comment>
<evidence type="ECO:0000259" key="18">
    <source>
        <dbReference type="PROSITE" id="PS50873"/>
    </source>
</evidence>
<dbReference type="GO" id="GO:0005576">
    <property type="term" value="C:extracellular region"/>
    <property type="evidence" value="ECO:0007669"/>
    <property type="project" value="UniProtKB-SubCell"/>
</dbReference>
<feature type="disulfide bond" evidence="16">
    <location>
        <begin position="202"/>
        <end position="234"/>
    </location>
</feature>
<comment type="cofactor">
    <cofactor evidence="14 17">
        <name>heme b</name>
        <dbReference type="ChEBI" id="CHEBI:60344"/>
    </cofactor>
    <text evidence="14 17">Binds 1 heme b (iron(II)-protoporphyrin IX) group per subunit.</text>
</comment>
<evidence type="ECO:0000313" key="20">
    <source>
        <dbReference type="Proteomes" id="UP000663760"/>
    </source>
</evidence>
<keyword evidence="9 16" id="KW-1015">Disulfide bond</keyword>
<evidence type="ECO:0000256" key="11">
    <source>
        <dbReference type="ARBA" id="ARBA00023283"/>
    </source>
</evidence>
<evidence type="ECO:0000256" key="4">
    <source>
        <dbReference type="ARBA" id="ARBA00022617"/>
    </source>
</evidence>
<dbReference type="PROSITE" id="PS50873">
    <property type="entry name" value="PEROXIDASE_4"/>
    <property type="match status" value="1"/>
</dbReference>
<name>A0A7I8K3Q4_SPIIN</name>
<feature type="active site" description="Proton acceptor" evidence="13">
    <location>
        <position position="68"/>
    </location>
</feature>
<gene>
    <name evidence="19" type="ORF">SI8410_02002842</name>
</gene>
<keyword evidence="12 17" id="KW-0376">Hydrogen peroxide</keyword>
<evidence type="ECO:0000256" key="12">
    <source>
        <dbReference type="ARBA" id="ARBA00023324"/>
    </source>
</evidence>
<comment type="cofactor">
    <cofactor evidence="14 17">
        <name>Ca(2+)</name>
        <dbReference type="ChEBI" id="CHEBI:29108"/>
    </cofactor>
    <text evidence="14 17">Binds 2 calcium ions per subunit.</text>
</comment>
<evidence type="ECO:0000256" key="1">
    <source>
        <dbReference type="ARBA" id="ARBA00000189"/>
    </source>
</evidence>
<comment type="similarity">
    <text evidence="17">Belongs to the peroxidase family. Classical plant (class III) peroxidase subfamily.</text>
</comment>
<dbReference type="SUPFAM" id="SSF48113">
    <property type="entry name" value="Heme-dependent peroxidases"/>
    <property type="match status" value="1"/>
</dbReference>
<keyword evidence="11" id="KW-0873">Pyrrolidone carboxylic acid</keyword>
<dbReference type="FunFam" id="1.10.520.10:FF:000001">
    <property type="entry name" value="Peroxidase"/>
    <property type="match status" value="1"/>
</dbReference>
<feature type="binding site" evidence="14">
    <location>
        <position position="90"/>
    </location>
    <ligand>
        <name>Ca(2+)</name>
        <dbReference type="ChEBI" id="CHEBI:29108"/>
        <label>1</label>
    </ligand>
</feature>